<reference evidence="2" key="1">
    <citation type="submission" date="2018-05" db="EMBL/GenBank/DDBJ databases">
        <authorList>
            <person name="Lanie J.A."/>
            <person name="Ng W.-L."/>
            <person name="Kazmierczak K.M."/>
            <person name="Andrzejewski T.M."/>
            <person name="Davidsen T.M."/>
            <person name="Wayne K.J."/>
            <person name="Tettelin H."/>
            <person name="Glass J.I."/>
            <person name="Rusch D."/>
            <person name="Podicherti R."/>
            <person name="Tsui H.-C.T."/>
            <person name="Winkler M.E."/>
        </authorList>
    </citation>
    <scope>NUCLEOTIDE SEQUENCE</scope>
</reference>
<dbReference type="GO" id="GO:0070573">
    <property type="term" value="F:metallodipeptidase activity"/>
    <property type="evidence" value="ECO:0007669"/>
    <property type="project" value="InterPro"/>
</dbReference>
<dbReference type="PROSITE" id="PS51365">
    <property type="entry name" value="RENAL_DIPEPTIDASE_2"/>
    <property type="match status" value="1"/>
</dbReference>
<feature type="non-terminal residue" evidence="2">
    <location>
        <position position="1"/>
    </location>
</feature>
<dbReference type="EMBL" id="UINC01008381">
    <property type="protein sequence ID" value="SVA37729.1"/>
    <property type="molecule type" value="Genomic_DNA"/>
</dbReference>
<dbReference type="CDD" id="cd01301">
    <property type="entry name" value="rDP_like"/>
    <property type="match status" value="1"/>
</dbReference>
<name>A0A381VBH7_9ZZZZ</name>
<dbReference type="InterPro" id="IPR032466">
    <property type="entry name" value="Metal_Hydrolase"/>
</dbReference>
<keyword evidence="1" id="KW-0175">Coiled coil</keyword>
<proteinExistence type="predicted"/>
<dbReference type="PANTHER" id="PTHR10443:SF12">
    <property type="entry name" value="DIPEPTIDASE"/>
    <property type="match status" value="1"/>
</dbReference>
<dbReference type="AlphaFoldDB" id="A0A381VBH7"/>
<dbReference type="GO" id="GO:0006508">
    <property type="term" value="P:proteolysis"/>
    <property type="evidence" value="ECO:0007669"/>
    <property type="project" value="InterPro"/>
</dbReference>
<evidence type="ECO:0000256" key="1">
    <source>
        <dbReference type="SAM" id="Coils"/>
    </source>
</evidence>
<evidence type="ECO:0000313" key="2">
    <source>
        <dbReference type="EMBL" id="SVA37729.1"/>
    </source>
</evidence>
<evidence type="ECO:0008006" key="3">
    <source>
        <dbReference type="Google" id="ProtNLM"/>
    </source>
</evidence>
<gene>
    <name evidence="2" type="ORF">METZ01_LOCUS90583</name>
</gene>
<accession>A0A381VBH7</accession>
<protein>
    <recommendedName>
        <fullName evidence="3">Membrane dipeptidase</fullName>
    </recommendedName>
</protein>
<dbReference type="InterPro" id="IPR008257">
    <property type="entry name" value="Pept_M19"/>
</dbReference>
<dbReference type="Pfam" id="PF01244">
    <property type="entry name" value="Peptidase_M19"/>
    <property type="match status" value="1"/>
</dbReference>
<dbReference type="PANTHER" id="PTHR10443">
    <property type="entry name" value="MICROSOMAL DIPEPTIDASE"/>
    <property type="match status" value="1"/>
</dbReference>
<dbReference type="SUPFAM" id="SSF51556">
    <property type="entry name" value="Metallo-dependent hydrolases"/>
    <property type="match status" value="1"/>
</dbReference>
<organism evidence="2">
    <name type="scientific">marine metagenome</name>
    <dbReference type="NCBI Taxonomy" id="408172"/>
    <lineage>
        <taxon>unclassified sequences</taxon>
        <taxon>metagenomes</taxon>
        <taxon>ecological metagenomes</taxon>
    </lineage>
</organism>
<dbReference type="Gene3D" id="3.20.20.140">
    <property type="entry name" value="Metal-dependent hydrolases"/>
    <property type="match status" value="1"/>
</dbReference>
<feature type="coiled-coil region" evidence="1">
    <location>
        <begin position="279"/>
        <end position="306"/>
    </location>
</feature>
<sequence>VVLAKKSALLFAACLFVGPVIAETFEQRVANVLRATPLIDGHNDIPWTLRKRVNNRLDRIDLDADLTQIEVPTHTDIPRLRRGQVGGQFWSVYVPIREYGGGSEHTQLVIEQIDLVHRIVNRYAETFELAYTAADVRRIHASGKIASLIGMEGGHAINDSLAVLRRMYQLGARYMTLTHSKGLRWADSATDKVRHNGLTVFGEEVVREMNRLGMLVDLSHVSTDTMRDAIRVSEAPTIFSHSSAFAVVPHQRNVPDDVLELISGNNGIVMVTFYPTYVSEAARRYILEAMAERERLQAEFSDKEASQRLRVWQQANPSPRPTLAQVADHIDHIRDVAGIDHIGIGADYDGMPPGPVGLEDVSSYPALFVELLKRGYSDDDIAKIAGGNILRVMRDVELVAERIAKQRLPSMVTIQDFD</sequence>